<dbReference type="InterPro" id="IPR005000">
    <property type="entry name" value="Aldolase/citrate-lyase_domain"/>
</dbReference>
<dbReference type="KEGG" id="mes:Meso_3725"/>
<protein>
    <submittedName>
        <fullName evidence="5">HpcH/HpaI aldolase</fullName>
    </submittedName>
</protein>
<sequence>MDHKLLLVQRSDMIVERLAAGQSLLSLGIRTSRTPDIVRMAATCGYDVVWIDLEHSTMSLETACLLAQTARDIGLAAWVRPPEQDYGAIGRLLDGGASGIIATHIATADDARKAVASCRYPPRGERSQNALLPQLAFERMPAAKRVEVVDRQTVLQVLIESEEGVRNAEAIAAVDGVDLIALGLNDLSSQLGCIGQPRHPEIMSACRHVAKAVRRQGKQLVVGGVTDPEHFNELVELGVAPLAFAAIDTELLIEALDGRAAKWRAGQTSPNTHDRTSQS</sequence>
<reference evidence="5" key="1">
    <citation type="submission" date="2006-06" db="EMBL/GenBank/DDBJ databases">
        <title>Complete sequence of chromosome of Chelativorans sp. BNC1.</title>
        <authorList>
            <consortium name="US DOE Joint Genome Institute"/>
            <person name="Copeland A."/>
            <person name="Lucas S."/>
            <person name="Lapidus A."/>
            <person name="Barry K."/>
            <person name="Detter J.C."/>
            <person name="Glavina del Rio T."/>
            <person name="Hammon N."/>
            <person name="Israni S."/>
            <person name="Dalin E."/>
            <person name="Tice H."/>
            <person name="Pitluck S."/>
            <person name="Chertkov O."/>
            <person name="Brettin T."/>
            <person name="Bruce D."/>
            <person name="Han C."/>
            <person name="Tapia R."/>
            <person name="Gilna P."/>
            <person name="Schmutz J."/>
            <person name="Larimer F."/>
            <person name="Land M."/>
            <person name="Hauser L."/>
            <person name="Kyrpides N."/>
            <person name="Mikhailova N."/>
            <person name="Richardson P."/>
        </authorList>
    </citation>
    <scope>NUCLEOTIDE SEQUENCE</scope>
    <source>
        <strain evidence="5">BNC1</strain>
    </source>
</reference>
<organism evidence="5">
    <name type="scientific">Chelativorans sp. (strain BNC1)</name>
    <dbReference type="NCBI Taxonomy" id="266779"/>
    <lineage>
        <taxon>Bacteria</taxon>
        <taxon>Pseudomonadati</taxon>
        <taxon>Pseudomonadota</taxon>
        <taxon>Alphaproteobacteria</taxon>
        <taxon>Hyphomicrobiales</taxon>
        <taxon>Phyllobacteriaceae</taxon>
        <taxon>Chelativorans</taxon>
    </lineage>
</organism>
<evidence type="ECO:0000256" key="3">
    <source>
        <dbReference type="ARBA" id="ARBA00023239"/>
    </source>
</evidence>
<keyword evidence="3" id="KW-0456">Lyase</keyword>
<feature type="domain" description="HpcH/HpaI aldolase/citrate lyase" evidence="4">
    <location>
        <begin position="32"/>
        <end position="240"/>
    </location>
</feature>
<evidence type="ECO:0000256" key="2">
    <source>
        <dbReference type="ARBA" id="ARBA00022723"/>
    </source>
</evidence>
<dbReference type="EMBL" id="CP000390">
    <property type="protein sequence ID" value="ABG65093.1"/>
    <property type="molecule type" value="Genomic_DNA"/>
</dbReference>
<dbReference type="Gene3D" id="3.20.20.60">
    <property type="entry name" value="Phosphoenolpyruvate-binding domains"/>
    <property type="match status" value="1"/>
</dbReference>
<dbReference type="AlphaFoldDB" id="Q11BY2"/>
<dbReference type="PANTHER" id="PTHR30502">
    <property type="entry name" value="2-KETO-3-DEOXY-L-RHAMNONATE ALDOLASE"/>
    <property type="match status" value="1"/>
</dbReference>
<gene>
    <name evidence="5" type="ordered locus">Meso_3725</name>
</gene>
<accession>Q11BY2</accession>
<dbReference type="GO" id="GO:0016832">
    <property type="term" value="F:aldehyde-lyase activity"/>
    <property type="evidence" value="ECO:0007669"/>
    <property type="project" value="TreeGrafter"/>
</dbReference>
<dbReference type="GO" id="GO:0005737">
    <property type="term" value="C:cytoplasm"/>
    <property type="evidence" value="ECO:0007669"/>
    <property type="project" value="TreeGrafter"/>
</dbReference>
<dbReference type="GO" id="GO:0046872">
    <property type="term" value="F:metal ion binding"/>
    <property type="evidence" value="ECO:0007669"/>
    <property type="project" value="UniProtKB-KW"/>
</dbReference>
<dbReference type="InterPro" id="IPR040442">
    <property type="entry name" value="Pyrv_kinase-like_dom_sf"/>
</dbReference>
<comment type="similarity">
    <text evidence="1">Belongs to the HpcH/HpaI aldolase family.</text>
</comment>
<dbReference type="InterPro" id="IPR015813">
    <property type="entry name" value="Pyrv/PenolPyrv_kinase-like_dom"/>
</dbReference>
<dbReference type="Pfam" id="PF03328">
    <property type="entry name" value="HpcH_HpaI"/>
    <property type="match status" value="1"/>
</dbReference>
<name>Q11BY2_CHESB</name>
<dbReference type="HOGENOM" id="CLU_059964_4_0_5"/>
<dbReference type="PANTHER" id="PTHR30502:SF0">
    <property type="entry name" value="PHOSPHOENOLPYRUVATE CARBOXYLASE FAMILY PROTEIN"/>
    <property type="match status" value="1"/>
</dbReference>
<dbReference type="InterPro" id="IPR050251">
    <property type="entry name" value="HpcH-HpaI_aldolase"/>
</dbReference>
<dbReference type="eggNOG" id="COG3836">
    <property type="taxonomic scope" value="Bacteria"/>
</dbReference>
<keyword evidence="2" id="KW-0479">Metal-binding</keyword>
<evidence type="ECO:0000256" key="1">
    <source>
        <dbReference type="ARBA" id="ARBA00005568"/>
    </source>
</evidence>
<proteinExistence type="inferred from homology"/>
<dbReference type="STRING" id="266779.Meso_3725"/>
<dbReference type="SUPFAM" id="SSF51621">
    <property type="entry name" value="Phosphoenolpyruvate/pyruvate domain"/>
    <property type="match status" value="1"/>
</dbReference>
<evidence type="ECO:0000259" key="4">
    <source>
        <dbReference type="Pfam" id="PF03328"/>
    </source>
</evidence>
<evidence type="ECO:0000313" key="5">
    <source>
        <dbReference type="EMBL" id="ABG65093.1"/>
    </source>
</evidence>